<reference evidence="1" key="1">
    <citation type="submission" date="2022-10" db="EMBL/GenBank/DDBJ databases">
        <authorList>
            <person name="Yue Y."/>
        </authorList>
    </citation>
    <scope>NUCLEOTIDE SEQUENCE</scope>
    <source>
        <strain evidence="1">Z654</strain>
    </source>
</reference>
<name>A0AAE3IWP9_9RHOB</name>
<organism evidence="1 2">
    <name type="scientific">Halocynthiibacter halioticoli</name>
    <dbReference type="NCBI Taxonomy" id="2986804"/>
    <lineage>
        <taxon>Bacteria</taxon>
        <taxon>Pseudomonadati</taxon>
        <taxon>Pseudomonadota</taxon>
        <taxon>Alphaproteobacteria</taxon>
        <taxon>Rhodobacterales</taxon>
        <taxon>Paracoccaceae</taxon>
        <taxon>Halocynthiibacter</taxon>
    </lineage>
</organism>
<dbReference type="RefSeq" id="WP_263951945.1">
    <property type="nucleotide sequence ID" value="NZ_JAOYFC010000001.1"/>
</dbReference>
<accession>A0AAE3IWP9</accession>
<gene>
    <name evidence="1" type="ORF">OH136_00980</name>
</gene>
<dbReference type="AlphaFoldDB" id="A0AAE3IWP9"/>
<proteinExistence type="predicted"/>
<evidence type="ECO:0000313" key="1">
    <source>
        <dbReference type="EMBL" id="MCV6823114.1"/>
    </source>
</evidence>
<sequence>MIGYGLSYTAAQRKLSRETVFDFTGGSLPLNVSHSRSTGAYHFDQSGNISEVASDVPRFDHDPVTGVALGLLLETQSTNLIAHSRANTTNWIKDACNANALSLNALGEFDGVEVSSTGMIWGRLKTIFNVTAAETYAITAYYRAGTSQNARFAFSGLPGGETHFSGPVGNLSETRTQIGSVTAFDQTLLADGTTYRARFFFTPNVSGSVEFGLGPQSGTSGDSIVLLGAQAEHGNSHGSYIRTSGQVASRASDICGVAGLSGIYDVTAKYGDSSEEALAAQSVSAGYWPPLTSRHLRSLRFSPV</sequence>
<dbReference type="Proteomes" id="UP001208041">
    <property type="component" value="Unassembled WGS sequence"/>
</dbReference>
<evidence type="ECO:0000313" key="2">
    <source>
        <dbReference type="Proteomes" id="UP001208041"/>
    </source>
</evidence>
<dbReference type="EMBL" id="JAOYFC010000001">
    <property type="protein sequence ID" value="MCV6823114.1"/>
    <property type="molecule type" value="Genomic_DNA"/>
</dbReference>
<keyword evidence="2" id="KW-1185">Reference proteome</keyword>
<comment type="caution">
    <text evidence="1">The sequence shown here is derived from an EMBL/GenBank/DDBJ whole genome shotgun (WGS) entry which is preliminary data.</text>
</comment>
<protein>
    <submittedName>
        <fullName evidence="1">Uncharacterized protein</fullName>
    </submittedName>
</protein>